<organism evidence="3 4">
    <name type="scientific">Polysphondylium violaceum</name>
    <dbReference type="NCBI Taxonomy" id="133409"/>
    <lineage>
        <taxon>Eukaryota</taxon>
        <taxon>Amoebozoa</taxon>
        <taxon>Evosea</taxon>
        <taxon>Eumycetozoa</taxon>
        <taxon>Dictyostelia</taxon>
        <taxon>Dictyosteliales</taxon>
        <taxon>Dictyosteliaceae</taxon>
        <taxon>Polysphondylium</taxon>
    </lineage>
</organism>
<reference evidence="3" key="1">
    <citation type="submission" date="2020-01" db="EMBL/GenBank/DDBJ databases">
        <title>Development of genomics and gene disruption for Polysphondylium violaceum indicates a role for the polyketide synthase stlB in stalk morphogenesis.</title>
        <authorList>
            <person name="Narita B."/>
            <person name="Kawabe Y."/>
            <person name="Kin K."/>
            <person name="Saito T."/>
            <person name="Gibbs R."/>
            <person name="Kuspa A."/>
            <person name="Muzny D."/>
            <person name="Queller D."/>
            <person name="Richards S."/>
            <person name="Strassman J."/>
            <person name="Sucgang R."/>
            <person name="Worley K."/>
            <person name="Schaap P."/>
        </authorList>
    </citation>
    <scope>NUCLEOTIDE SEQUENCE</scope>
    <source>
        <strain evidence="3">QSvi11</strain>
    </source>
</reference>
<evidence type="ECO:0000313" key="3">
    <source>
        <dbReference type="EMBL" id="KAF2078314.1"/>
    </source>
</evidence>
<sequence>MIYNRSIYSYLGFIKKQSFVRQCSQLVLPISRSACCPQQQIKLNHENKYSFYSTKSISNSNNSNNSNININTKIREFSFNVENIVRKGDQLALGYTDIRKKQQSISFYKDAIAATNDKVERGIIYFRLASVKFRMGLLDDAKLDIRASLSFLPFQHPQTYKSLTLLAYIMEYELELLQDPSKQQQQEKLTRIEDAWKAVIECDATKPDGYTGLARCLIRSTEIDPLALINKALMCDPNHVPSLLLAYDVFDSNKKYKISNVTISLFLKHYKEFYATSFIYHLLPVDLYFIYQRKAEFSLKSERYKEAIEWATLAFNIVQHSINNKHTYRPSSISPDQLTAPTPIMSIQEQIQQQGNSDSSNNNTHQLQTQRQPLIVNLEELQRQQVNPLLEQQMGLGGNDHLISSYSNIHCIGKDFLPLYFLRGQAYLYSQQYKEAIDDMTSVIQLDSQHINAFKMRAEAYRSQGDLISYSKDQKVILDYKTKLQERRQEAVNAYVEKQERKDIREKAYFERYLQEDGDNDDDDYDEEDGEEEDEN</sequence>
<feature type="region of interest" description="Disordered" evidence="2">
    <location>
        <begin position="510"/>
        <end position="536"/>
    </location>
</feature>
<feature type="compositionally biased region" description="Acidic residues" evidence="2">
    <location>
        <begin position="516"/>
        <end position="536"/>
    </location>
</feature>
<dbReference type="InterPro" id="IPR011990">
    <property type="entry name" value="TPR-like_helical_dom_sf"/>
</dbReference>
<keyword evidence="4" id="KW-1185">Reference proteome</keyword>
<proteinExistence type="predicted"/>
<dbReference type="OrthoDB" id="1926212at2759"/>
<gene>
    <name evidence="3" type="ORF">CYY_000406</name>
</gene>
<dbReference type="Pfam" id="PF13181">
    <property type="entry name" value="TPR_8"/>
    <property type="match status" value="1"/>
</dbReference>
<dbReference type="SMART" id="SM00028">
    <property type="entry name" value="TPR"/>
    <property type="match status" value="3"/>
</dbReference>
<evidence type="ECO:0000256" key="2">
    <source>
        <dbReference type="SAM" id="MobiDB-lite"/>
    </source>
</evidence>
<protein>
    <recommendedName>
        <fullName evidence="5">Tetratricopeptide-like helical domain-containing protein</fullName>
    </recommendedName>
</protein>
<dbReference type="Gene3D" id="1.25.40.10">
    <property type="entry name" value="Tetratricopeptide repeat domain"/>
    <property type="match status" value="2"/>
</dbReference>
<name>A0A8J4VBL4_9MYCE</name>
<keyword evidence="1" id="KW-0802">TPR repeat</keyword>
<evidence type="ECO:0008006" key="5">
    <source>
        <dbReference type="Google" id="ProtNLM"/>
    </source>
</evidence>
<dbReference type="EMBL" id="AJWJ01000007">
    <property type="protein sequence ID" value="KAF2078314.1"/>
    <property type="molecule type" value="Genomic_DNA"/>
</dbReference>
<dbReference type="PROSITE" id="PS50005">
    <property type="entry name" value="TPR"/>
    <property type="match status" value="1"/>
</dbReference>
<comment type="caution">
    <text evidence="3">The sequence shown here is derived from an EMBL/GenBank/DDBJ whole genome shotgun (WGS) entry which is preliminary data.</text>
</comment>
<dbReference type="AlphaFoldDB" id="A0A8J4VBL4"/>
<feature type="repeat" description="TPR" evidence="1">
    <location>
        <begin position="417"/>
        <end position="450"/>
    </location>
</feature>
<evidence type="ECO:0000313" key="4">
    <source>
        <dbReference type="Proteomes" id="UP000695562"/>
    </source>
</evidence>
<accession>A0A8J4VBL4</accession>
<dbReference type="InterPro" id="IPR019734">
    <property type="entry name" value="TPR_rpt"/>
</dbReference>
<dbReference type="SUPFAM" id="SSF48452">
    <property type="entry name" value="TPR-like"/>
    <property type="match status" value="2"/>
</dbReference>
<dbReference type="Proteomes" id="UP000695562">
    <property type="component" value="Unassembled WGS sequence"/>
</dbReference>
<evidence type="ECO:0000256" key="1">
    <source>
        <dbReference type="PROSITE-ProRule" id="PRU00339"/>
    </source>
</evidence>